<dbReference type="RefSeq" id="WP_073387833.1">
    <property type="nucleotide sequence ID" value="NZ_FQXK01000018.1"/>
</dbReference>
<dbReference type="AlphaFoldDB" id="A0A1M5ZGD6"/>
<dbReference type="OrthoDB" id="2087968at2"/>
<gene>
    <name evidence="1" type="ORF">SAMN02745229_02261</name>
</gene>
<reference evidence="2" key="1">
    <citation type="submission" date="2016-11" db="EMBL/GenBank/DDBJ databases">
        <authorList>
            <person name="Varghese N."/>
            <person name="Submissions S."/>
        </authorList>
    </citation>
    <scope>NUCLEOTIDE SEQUENCE [LARGE SCALE GENOMIC DNA]</scope>
    <source>
        <strain evidence="2">DSM 3071</strain>
    </source>
</reference>
<dbReference type="GeneID" id="89509815"/>
<protein>
    <submittedName>
        <fullName evidence="1">Uncharacterized protein</fullName>
    </submittedName>
</protein>
<keyword evidence="2" id="KW-1185">Reference proteome</keyword>
<proteinExistence type="predicted"/>
<evidence type="ECO:0000313" key="2">
    <source>
        <dbReference type="Proteomes" id="UP000184278"/>
    </source>
</evidence>
<sequence length="68" mass="7809">MSVDIYKYDDNIYGNADEIVSEVIASQRIYDKYLSKAIKELGIAYLQDGAELRIENLEKSSFRNTIVD</sequence>
<organism evidence="1 2">
    <name type="scientific">Butyrivibrio fibrisolvens DSM 3071</name>
    <dbReference type="NCBI Taxonomy" id="1121131"/>
    <lineage>
        <taxon>Bacteria</taxon>
        <taxon>Bacillati</taxon>
        <taxon>Bacillota</taxon>
        <taxon>Clostridia</taxon>
        <taxon>Lachnospirales</taxon>
        <taxon>Lachnospiraceae</taxon>
        <taxon>Butyrivibrio</taxon>
    </lineage>
</organism>
<dbReference type="Proteomes" id="UP000184278">
    <property type="component" value="Unassembled WGS sequence"/>
</dbReference>
<name>A0A1M5ZGD6_BUTFI</name>
<dbReference type="EMBL" id="FQXK01000018">
    <property type="protein sequence ID" value="SHI23244.1"/>
    <property type="molecule type" value="Genomic_DNA"/>
</dbReference>
<dbReference type="STRING" id="1121131.SAMN02745229_02261"/>
<evidence type="ECO:0000313" key="1">
    <source>
        <dbReference type="EMBL" id="SHI23244.1"/>
    </source>
</evidence>
<accession>A0A1M5ZGD6</accession>